<dbReference type="EMBL" id="BT122337">
    <property type="protein sequence ID" value="ADE75725.1"/>
    <property type="molecule type" value="mRNA"/>
</dbReference>
<accession>D5A856</accession>
<evidence type="ECO:0000313" key="1">
    <source>
        <dbReference type="EMBL" id="ADE75725.1"/>
    </source>
</evidence>
<protein>
    <submittedName>
        <fullName evidence="1">Uncharacterized protein</fullName>
    </submittedName>
</protein>
<organism evidence="1">
    <name type="scientific">Picea sitchensis</name>
    <name type="common">Sitka spruce</name>
    <name type="synonym">Pinus sitchensis</name>
    <dbReference type="NCBI Taxonomy" id="3332"/>
    <lineage>
        <taxon>Eukaryota</taxon>
        <taxon>Viridiplantae</taxon>
        <taxon>Streptophyta</taxon>
        <taxon>Embryophyta</taxon>
        <taxon>Tracheophyta</taxon>
        <taxon>Spermatophyta</taxon>
        <taxon>Pinopsida</taxon>
        <taxon>Pinidae</taxon>
        <taxon>Conifers I</taxon>
        <taxon>Pinales</taxon>
        <taxon>Pinaceae</taxon>
        <taxon>Picea</taxon>
    </lineage>
</organism>
<reference evidence="1" key="1">
    <citation type="submission" date="2010-04" db="EMBL/GenBank/DDBJ databases">
        <authorList>
            <person name="Reid K.E."/>
            <person name="Liao N."/>
            <person name="Chan S."/>
            <person name="Docking R."/>
            <person name="Taylor G."/>
            <person name="Moore R."/>
            <person name="Mayo M."/>
            <person name="Munro S."/>
            <person name="King J."/>
            <person name="Yanchuk A."/>
            <person name="Holt R."/>
            <person name="Jones S."/>
            <person name="Marra M."/>
            <person name="Ritland C.E."/>
            <person name="Ritland K."/>
            <person name="Bohlmann J."/>
        </authorList>
    </citation>
    <scope>NUCLEOTIDE SEQUENCE</scope>
    <source>
        <tissue evidence="1">Buds collected with no treatment. Collection October 2007</tissue>
    </source>
</reference>
<dbReference type="AlphaFoldDB" id="D5A856"/>
<name>D5A856_PICSI</name>
<sequence length="38" mass="4580">MYRLEYFTLPVFKQPICYGLWNSADNLIHFVEKIVGHH</sequence>
<proteinExistence type="evidence at transcript level"/>